<dbReference type="SMART" id="SM00744">
    <property type="entry name" value="RINGv"/>
    <property type="match status" value="1"/>
</dbReference>
<feature type="transmembrane region" description="Helical" evidence="15">
    <location>
        <begin position="105"/>
        <end position="127"/>
    </location>
</feature>
<name>A0A401SJZ1_CHIPU</name>
<keyword evidence="8" id="KW-0479">Metal-binding</keyword>
<comment type="caution">
    <text evidence="17">The sequence shown here is derived from an EMBL/GenBank/DDBJ whole genome shotgun (WGS) entry which is preliminary data.</text>
</comment>
<protein>
    <recommendedName>
        <fullName evidence="4">RING-type E3 ubiquitin transferase</fullName>
        <ecNumber evidence="4">2.3.2.27</ecNumber>
    </recommendedName>
</protein>
<comment type="pathway">
    <text evidence="3">Protein modification; protein ubiquitination.</text>
</comment>
<evidence type="ECO:0000256" key="4">
    <source>
        <dbReference type="ARBA" id="ARBA00012483"/>
    </source>
</evidence>
<dbReference type="FunFam" id="3.30.40.10:FF:000119">
    <property type="entry name" value="E3 ubiquitin-protein ligase MARCH2"/>
    <property type="match status" value="1"/>
</dbReference>
<evidence type="ECO:0000256" key="5">
    <source>
        <dbReference type="ARBA" id="ARBA00022583"/>
    </source>
</evidence>
<keyword evidence="12" id="KW-0862">Zinc</keyword>
<dbReference type="EMBL" id="BEZZ01000319">
    <property type="protein sequence ID" value="GCC30695.1"/>
    <property type="molecule type" value="Genomic_DNA"/>
</dbReference>
<evidence type="ECO:0000259" key="16">
    <source>
        <dbReference type="PROSITE" id="PS51292"/>
    </source>
</evidence>
<dbReference type="PROSITE" id="PS51292">
    <property type="entry name" value="ZF_RING_CH"/>
    <property type="match status" value="1"/>
</dbReference>
<keyword evidence="18" id="KW-1185">Reference proteome</keyword>
<keyword evidence="10" id="KW-0863">Zinc-finger</keyword>
<evidence type="ECO:0000256" key="12">
    <source>
        <dbReference type="ARBA" id="ARBA00022833"/>
    </source>
</evidence>
<keyword evidence="6" id="KW-0808">Transferase</keyword>
<dbReference type="PANTHER" id="PTHR46065">
    <property type="entry name" value="E3 UBIQUITIN-PROTEIN LIGASE MARCH 2/3 FAMILY MEMBER"/>
    <property type="match status" value="1"/>
</dbReference>
<evidence type="ECO:0000256" key="3">
    <source>
        <dbReference type="ARBA" id="ARBA00004906"/>
    </source>
</evidence>
<keyword evidence="9" id="KW-0967">Endosome</keyword>
<dbReference type="PANTHER" id="PTHR46065:SF1">
    <property type="entry name" value="E3 UBIQUITIN-PROTEIN LIGASE MARCH3-LIKE"/>
    <property type="match status" value="1"/>
</dbReference>
<dbReference type="Gene3D" id="3.30.40.10">
    <property type="entry name" value="Zinc/RING finger domain, C3HC4 (zinc finger)"/>
    <property type="match status" value="1"/>
</dbReference>
<evidence type="ECO:0000256" key="2">
    <source>
        <dbReference type="ARBA" id="ARBA00004337"/>
    </source>
</evidence>
<sequence>MEGSGSDGHLLSSVVTANSTASDIPICRICHEPSDKENLLSPCECAGTLGTVHCSCLEQWLAASCSNHCEVCHFEFALERMPRPLTEWLKDPALQQKRRMLCGDIICFLFITPLAILSGWLCVQGTVDHFYFSSSVEAVGLLILSAVLITIYLLWTTASFRYHIRLLKEWRQTNQNVKLLIPKSQVLLGKKPNLLAQNTSIIVSKETIV</sequence>
<feature type="transmembrane region" description="Helical" evidence="15">
    <location>
        <begin position="139"/>
        <end position="162"/>
    </location>
</feature>
<dbReference type="InterPro" id="IPR011016">
    <property type="entry name" value="Znf_RING-CH"/>
</dbReference>
<dbReference type="EC" id="2.3.2.27" evidence="4"/>
<dbReference type="GO" id="GO:0010008">
    <property type="term" value="C:endosome membrane"/>
    <property type="evidence" value="ECO:0007669"/>
    <property type="project" value="UniProtKB-SubCell"/>
</dbReference>
<evidence type="ECO:0000313" key="18">
    <source>
        <dbReference type="Proteomes" id="UP000287033"/>
    </source>
</evidence>
<accession>A0A401SJZ1</accession>
<organism evidence="17 18">
    <name type="scientific">Chiloscyllium punctatum</name>
    <name type="common">Brownbanded bambooshark</name>
    <name type="synonym">Hemiscyllium punctatum</name>
    <dbReference type="NCBI Taxonomy" id="137246"/>
    <lineage>
        <taxon>Eukaryota</taxon>
        <taxon>Metazoa</taxon>
        <taxon>Chordata</taxon>
        <taxon>Craniata</taxon>
        <taxon>Vertebrata</taxon>
        <taxon>Chondrichthyes</taxon>
        <taxon>Elasmobranchii</taxon>
        <taxon>Galeomorphii</taxon>
        <taxon>Galeoidea</taxon>
        <taxon>Orectolobiformes</taxon>
        <taxon>Hemiscylliidae</taxon>
        <taxon>Chiloscyllium</taxon>
    </lineage>
</organism>
<comment type="subcellular location">
    <subcellularLocation>
        <location evidence="2">Endosome membrane</location>
        <topology evidence="2">Multi-pass membrane protein</topology>
    </subcellularLocation>
</comment>
<evidence type="ECO:0000256" key="14">
    <source>
        <dbReference type="ARBA" id="ARBA00023136"/>
    </source>
</evidence>
<dbReference type="GO" id="GO:0016567">
    <property type="term" value="P:protein ubiquitination"/>
    <property type="evidence" value="ECO:0007669"/>
    <property type="project" value="TreeGrafter"/>
</dbReference>
<dbReference type="OMA" id="MVSVRYH"/>
<dbReference type="GO" id="GO:0006897">
    <property type="term" value="P:endocytosis"/>
    <property type="evidence" value="ECO:0007669"/>
    <property type="project" value="UniProtKB-KW"/>
</dbReference>
<keyword evidence="11" id="KW-0833">Ubl conjugation pathway</keyword>
<dbReference type="GO" id="GO:0008270">
    <property type="term" value="F:zinc ion binding"/>
    <property type="evidence" value="ECO:0007669"/>
    <property type="project" value="UniProtKB-KW"/>
</dbReference>
<dbReference type="Pfam" id="PF12906">
    <property type="entry name" value="RINGv"/>
    <property type="match status" value="1"/>
</dbReference>
<keyword evidence="14 15" id="KW-0472">Membrane</keyword>
<evidence type="ECO:0000256" key="9">
    <source>
        <dbReference type="ARBA" id="ARBA00022753"/>
    </source>
</evidence>
<proteinExistence type="predicted"/>
<dbReference type="GO" id="GO:0061630">
    <property type="term" value="F:ubiquitin protein ligase activity"/>
    <property type="evidence" value="ECO:0007669"/>
    <property type="project" value="UniProtKB-EC"/>
</dbReference>
<dbReference type="OrthoDB" id="273089at2759"/>
<gene>
    <name evidence="17" type="ORF">chiPu_0009149</name>
</gene>
<evidence type="ECO:0000256" key="6">
    <source>
        <dbReference type="ARBA" id="ARBA00022679"/>
    </source>
</evidence>
<keyword evidence="13 15" id="KW-1133">Transmembrane helix</keyword>
<evidence type="ECO:0000256" key="8">
    <source>
        <dbReference type="ARBA" id="ARBA00022723"/>
    </source>
</evidence>
<evidence type="ECO:0000313" key="17">
    <source>
        <dbReference type="EMBL" id="GCC30695.1"/>
    </source>
</evidence>
<dbReference type="InterPro" id="IPR013083">
    <property type="entry name" value="Znf_RING/FYVE/PHD"/>
</dbReference>
<feature type="domain" description="RING-CH-type" evidence="16">
    <location>
        <begin position="19"/>
        <end position="79"/>
    </location>
</feature>
<evidence type="ECO:0000256" key="10">
    <source>
        <dbReference type="ARBA" id="ARBA00022771"/>
    </source>
</evidence>
<evidence type="ECO:0000256" key="13">
    <source>
        <dbReference type="ARBA" id="ARBA00022989"/>
    </source>
</evidence>
<dbReference type="STRING" id="137246.A0A401SJZ1"/>
<keyword evidence="5" id="KW-0254">Endocytosis</keyword>
<reference evidence="17 18" key="1">
    <citation type="journal article" date="2018" name="Nat. Ecol. Evol.">
        <title>Shark genomes provide insights into elasmobranch evolution and the origin of vertebrates.</title>
        <authorList>
            <person name="Hara Y"/>
            <person name="Yamaguchi K"/>
            <person name="Onimaru K"/>
            <person name="Kadota M"/>
            <person name="Koyanagi M"/>
            <person name="Keeley SD"/>
            <person name="Tatsumi K"/>
            <person name="Tanaka K"/>
            <person name="Motone F"/>
            <person name="Kageyama Y"/>
            <person name="Nozu R"/>
            <person name="Adachi N"/>
            <person name="Nishimura O"/>
            <person name="Nakagawa R"/>
            <person name="Tanegashima C"/>
            <person name="Kiyatake I"/>
            <person name="Matsumoto R"/>
            <person name="Murakumo K"/>
            <person name="Nishida K"/>
            <person name="Terakita A"/>
            <person name="Kuratani S"/>
            <person name="Sato K"/>
            <person name="Hyodo S Kuraku.S."/>
        </authorList>
    </citation>
    <scope>NUCLEOTIDE SEQUENCE [LARGE SCALE GENOMIC DNA]</scope>
</reference>
<dbReference type="CDD" id="cd16699">
    <property type="entry name" value="RING_CH-C4HC3_MARCH2-like"/>
    <property type="match status" value="1"/>
</dbReference>
<evidence type="ECO:0000256" key="1">
    <source>
        <dbReference type="ARBA" id="ARBA00000900"/>
    </source>
</evidence>
<evidence type="ECO:0000256" key="7">
    <source>
        <dbReference type="ARBA" id="ARBA00022692"/>
    </source>
</evidence>
<evidence type="ECO:0000256" key="15">
    <source>
        <dbReference type="SAM" id="Phobius"/>
    </source>
</evidence>
<keyword evidence="7 15" id="KW-0812">Transmembrane</keyword>
<dbReference type="SUPFAM" id="SSF57850">
    <property type="entry name" value="RING/U-box"/>
    <property type="match status" value="1"/>
</dbReference>
<dbReference type="AlphaFoldDB" id="A0A401SJZ1"/>
<evidence type="ECO:0000256" key="11">
    <source>
        <dbReference type="ARBA" id="ARBA00022786"/>
    </source>
</evidence>
<dbReference type="Proteomes" id="UP000287033">
    <property type="component" value="Unassembled WGS sequence"/>
</dbReference>
<comment type="catalytic activity">
    <reaction evidence="1">
        <text>S-ubiquitinyl-[E2 ubiquitin-conjugating enzyme]-L-cysteine + [acceptor protein]-L-lysine = [E2 ubiquitin-conjugating enzyme]-L-cysteine + N(6)-ubiquitinyl-[acceptor protein]-L-lysine.</text>
        <dbReference type="EC" id="2.3.2.27"/>
    </reaction>
</comment>